<dbReference type="AlphaFoldDB" id="D8R635"/>
<dbReference type="EMBL" id="GL377572">
    <property type="protein sequence ID" value="EFJ32596.1"/>
    <property type="molecule type" value="Genomic_DNA"/>
</dbReference>
<gene>
    <name evidence="3" type="ORF">SELMODRAFT_407589</name>
</gene>
<keyword evidence="4" id="KW-1185">Reference proteome</keyword>
<dbReference type="HOGENOM" id="CLU_066113_0_0_1"/>
<accession>D8R635</accession>
<dbReference type="KEGG" id="smo:SELMODRAFT_407589"/>
<feature type="compositionally biased region" description="Polar residues" evidence="1">
    <location>
        <begin position="94"/>
        <end position="103"/>
    </location>
</feature>
<dbReference type="PANTHER" id="PTHR35998:SF1">
    <property type="entry name" value="OS02G0127900 PROTEIN"/>
    <property type="match status" value="1"/>
</dbReference>
<name>D8R635_SELML</name>
<protein>
    <submittedName>
        <fullName evidence="3">Uncharacterized protein</fullName>
    </submittedName>
</protein>
<feature type="region of interest" description="Disordered" evidence="1">
    <location>
        <begin position="86"/>
        <end position="127"/>
    </location>
</feature>
<reference evidence="3 4" key="1">
    <citation type="journal article" date="2011" name="Science">
        <title>The Selaginella genome identifies genetic changes associated with the evolution of vascular plants.</title>
        <authorList>
            <person name="Banks J.A."/>
            <person name="Nishiyama T."/>
            <person name="Hasebe M."/>
            <person name="Bowman J.L."/>
            <person name="Gribskov M."/>
            <person name="dePamphilis C."/>
            <person name="Albert V.A."/>
            <person name="Aono N."/>
            <person name="Aoyama T."/>
            <person name="Ambrose B.A."/>
            <person name="Ashton N.W."/>
            <person name="Axtell M.J."/>
            <person name="Barker E."/>
            <person name="Barker M.S."/>
            <person name="Bennetzen J.L."/>
            <person name="Bonawitz N.D."/>
            <person name="Chapple C."/>
            <person name="Cheng C."/>
            <person name="Correa L.G."/>
            <person name="Dacre M."/>
            <person name="DeBarry J."/>
            <person name="Dreyer I."/>
            <person name="Elias M."/>
            <person name="Engstrom E.M."/>
            <person name="Estelle M."/>
            <person name="Feng L."/>
            <person name="Finet C."/>
            <person name="Floyd S.K."/>
            <person name="Frommer W.B."/>
            <person name="Fujita T."/>
            <person name="Gramzow L."/>
            <person name="Gutensohn M."/>
            <person name="Harholt J."/>
            <person name="Hattori M."/>
            <person name="Heyl A."/>
            <person name="Hirai T."/>
            <person name="Hiwatashi Y."/>
            <person name="Ishikawa M."/>
            <person name="Iwata M."/>
            <person name="Karol K.G."/>
            <person name="Koehler B."/>
            <person name="Kolukisaoglu U."/>
            <person name="Kubo M."/>
            <person name="Kurata T."/>
            <person name="Lalonde S."/>
            <person name="Li K."/>
            <person name="Li Y."/>
            <person name="Litt A."/>
            <person name="Lyons E."/>
            <person name="Manning G."/>
            <person name="Maruyama T."/>
            <person name="Michael T.P."/>
            <person name="Mikami K."/>
            <person name="Miyazaki S."/>
            <person name="Morinaga S."/>
            <person name="Murata T."/>
            <person name="Mueller-Roeber B."/>
            <person name="Nelson D.R."/>
            <person name="Obara M."/>
            <person name="Oguri Y."/>
            <person name="Olmstead R.G."/>
            <person name="Onodera N."/>
            <person name="Petersen B.L."/>
            <person name="Pils B."/>
            <person name="Prigge M."/>
            <person name="Rensing S.A."/>
            <person name="Riano-Pachon D.M."/>
            <person name="Roberts A.W."/>
            <person name="Sato Y."/>
            <person name="Scheller H.V."/>
            <person name="Schulz B."/>
            <person name="Schulz C."/>
            <person name="Shakirov E.V."/>
            <person name="Shibagaki N."/>
            <person name="Shinohara N."/>
            <person name="Shippen D.E."/>
            <person name="Soerensen I."/>
            <person name="Sotooka R."/>
            <person name="Sugimoto N."/>
            <person name="Sugita M."/>
            <person name="Sumikawa N."/>
            <person name="Tanurdzic M."/>
            <person name="Theissen G."/>
            <person name="Ulvskov P."/>
            <person name="Wakazuki S."/>
            <person name="Weng J.K."/>
            <person name="Willats W.W."/>
            <person name="Wipf D."/>
            <person name="Wolf P.G."/>
            <person name="Yang L."/>
            <person name="Zimmer A.D."/>
            <person name="Zhu Q."/>
            <person name="Mitros T."/>
            <person name="Hellsten U."/>
            <person name="Loque D."/>
            <person name="Otillar R."/>
            <person name="Salamov A."/>
            <person name="Schmutz J."/>
            <person name="Shapiro H."/>
            <person name="Lindquist E."/>
            <person name="Lucas S."/>
            <person name="Rokhsar D."/>
            <person name="Grigoriev I.V."/>
        </authorList>
    </citation>
    <scope>NUCLEOTIDE SEQUENCE [LARGE SCALE GENOMIC DNA]</scope>
</reference>
<dbReference type="InParanoid" id="D8R635"/>
<sequence length="359" mass="40070">MVLWEITLATAYCLGLKRTYRLVLRLQRRLLSKHPRIRAFVFRRARGIFDVALRVHRTVQQRDIDAGKSVGNRVLRFLDRLRPSANIRKHDTPENNATKSNQPDEPARKNQCRSSSSGGDGGGQKSNVNFVQLSTTTLYGSHAGFGALAWDLHATPRRSLPHILLENFWAPLKAKLELSQRHRGISSACLHRHSPVPSLPGGIQIILGTGGLSRFSSEINNKPSPKDPTLDALLSLRDRKPEKATAAASISEEKREKRFSAGMAKFKEGKSAMWMLVLILVIFLYFSIQTAAREENISSVHYCFGDDECSVGCSCVYYLRSYGRCLSGVEKEQALLAKNALKLKIKSPLPELTSVLGKY</sequence>
<dbReference type="Gramene" id="EFJ32596">
    <property type="protein sequence ID" value="EFJ32596"/>
    <property type="gene ID" value="SELMODRAFT_407589"/>
</dbReference>
<evidence type="ECO:0000313" key="4">
    <source>
        <dbReference type="Proteomes" id="UP000001514"/>
    </source>
</evidence>
<feature type="transmembrane region" description="Helical" evidence="2">
    <location>
        <begin position="272"/>
        <end position="288"/>
    </location>
</feature>
<dbReference type="Proteomes" id="UP000001514">
    <property type="component" value="Unassembled WGS sequence"/>
</dbReference>
<evidence type="ECO:0000313" key="3">
    <source>
        <dbReference type="EMBL" id="EFJ32596.1"/>
    </source>
</evidence>
<dbReference type="PANTHER" id="PTHR35998">
    <property type="entry name" value="OS02G0127900 PROTEIN"/>
    <property type="match status" value="1"/>
</dbReference>
<proteinExistence type="predicted"/>
<evidence type="ECO:0000256" key="1">
    <source>
        <dbReference type="SAM" id="MobiDB-lite"/>
    </source>
</evidence>
<keyword evidence="2" id="KW-0812">Transmembrane</keyword>
<organism evidence="4">
    <name type="scientific">Selaginella moellendorffii</name>
    <name type="common">Spikemoss</name>
    <dbReference type="NCBI Taxonomy" id="88036"/>
    <lineage>
        <taxon>Eukaryota</taxon>
        <taxon>Viridiplantae</taxon>
        <taxon>Streptophyta</taxon>
        <taxon>Embryophyta</taxon>
        <taxon>Tracheophyta</taxon>
        <taxon>Lycopodiopsida</taxon>
        <taxon>Selaginellales</taxon>
        <taxon>Selaginellaceae</taxon>
        <taxon>Selaginella</taxon>
    </lineage>
</organism>
<dbReference type="eggNOG" id="ENOG502RY47">
    <property type="taxonomic scope" value="Eukaryota"/>
</dbReference>
<evidence type="ECO:0000256" key="2">
    <source>
        <dbReference type="SAM" id="Phobius"/>
    </source>
</evidence>
<keyword evidence="2" id="KW-1133">Transmembrane helix</keyword>
<keyword evidence="2" id="KW-0472">Membrane</keyword>